<comment type="caution">
    <text evidence="1">The sequence shown here is derived from an EMBL/GenBank/DDBJ whole genome shotgun (WGS) entry which is preliminary data.</text>
</comment>
<reference evidence="2" key="1">
    <citation type="journal article" date="2023" name="Nat. Plants">
        <title>Single-cell RNA sequencing provides a high-resolution roadmap for understanding the multicellular compartmentation of specialized metabolism.</title>
        <authorList>
            <person name="Sun S."/>
            <person name="Shen X."/>
            <person name="Li Y."/>
            <person name="Li Y."/>
            <person name="Wang S."/>
            <person name="Li R."/>
            <person name="Zhang H."/>
            <person name="Shen G."/>
            <person name="Guo B."/>
            <person name="Wei J."/>
            <person name="Xu J."/>
            <person name="St-Pierre B."/>
            <person name="Chen S."/>
            <person name="Sun C."/>
        </authorList>
    </citation>
    <scope>NUCLEOTIDE SEQUENCE [LARGE SCALE GENOMIC DNA]</scope>
</reference>
<organism evidence="1 2">
    <name type="scientific">Catharanthus roseus</name>
    <name type="common">Madagascar periwinkle</name>
    <name type="synonym">Vinca rosea</name>
    <dbReference type="NCBI Taxonomy" id="4058"/>
    <lineage>
        <taxon>Eukaryota</taxon>
        <taxon>Viridiplantae</taxon>
        <taxon>Streptophyta</taxon>
        <taxon>Embryophyta</taxon>
        <taxon>Tracheophyta</taxon>
        <taxon>Spermatophyta</taxon>
        <taxon>Magnoliopsida</taxon>
        <taxon>eudicotyledons</taxon>
        <taxon>Gunneridae</taxon>
        <taxon>Pentapetalae</taxon>
        <taxon>asterids</taxon>
        <taxon>lamiids</taxon>
        <taxon>Gentianales</taxon>
        <taxon>Apocynaceae</taxon>
        <taxon>Rauvolfioideae</taxon>
        <taxon>Vinceae</taxon>
        <taxon>Catharanthinae</taxon>
        <taxon>Catharanthus</taxon>
    </lineage>
</organism>
<keyword evidence="2" id="KW-1185">Reference proteome</keyword>
<dbReference type="Proteomes" id="UP001060085">
    <property type="component" value="Linkage Group LG04"/>
</dbReference>
<accession>A0ACC0B7F1</accession>
<dbReference type="EMBL" id="CM044704">
    <property type="protein sequence ID" value="KAI5668579.1"/>
    <property type="molecule type" value="Genomic_DNA"/>
</dbReference>
<protein>
    <submittedName>
        <fullName evidence="1">Uncharacterized protein</fullName>
    </submittedName>
</protein>
<gene>
    <name evidence="1" type="ORF">M9H77_18432</name>
</gene>
<name>A0ACC0B7F1_CATRO</name>
<sequence>MNLDSSTGANVQNKLVSSVMVGRDNNGKSVSGFDPASKGWEVLCKWRSLQLQIAIEGRGQQVFPREKRFKRTLWGEGGGPLNNGKRGIGAEEEFICRHMKRRESKYKRCAGIVILLAMGRAKVSVRVKVHCIGSKSPPGKAKEGGV</sequence>
<proteinExistence type="predicted"/>
<evidence type="ECO:0000313" key="1">
    <source>
        <dbReference type="EMBL" id="KAI5668579.1"/>
    </source>
</evidence>
<evidence type="ECO:0000313" key="2">
    <source>
        <dbReference type="Proteomes" id="UP001060085"/>
    </source>
</evidence>